<dbReference type="Pfam" id="PF12796">
    <property type="entry name" value="Ank_2"/>
    <property type="match status" value="4"/>
</dbReference>
<evidence type="ECO:0000256" key="8">
    <source>
        <dbReference type="ARBA" id="ARBA00023065"/>
    </source>
</evidence>
<keyword evidence="7 12" id="KW-0040">ANK repeat</keyword>
<evidence type="ECO:0000313" key="16">
    <source>
        <dbReference type="EMBL" id="JAP98225.1"/>
    </source>
</evidence>
<dbReference type="PROSITE" id="PS50088">
    <property type="entry name" value="ANK_REPEAT"/>
    <property type="match status" value="7"/>
</dbReference>
<keyword evidence="8" id="KW-0406">Ion transport</keyword>
<dbReference type="PANTHER" id="PTHR47143">
    <property type="entry name" value="TRANSIENT RECEPTOR POTENTIAL CATION CHANNEL PROTEIN PAINLESS"/>
    <property type="match status" value="1"/>
</dbReference>
<feature type="transmembrane region" description="Helical" evidence="14">
    <location>
        <begin position="882"/>
        <end position="902"/>
    </location>
</feature>
<dbReference type="Pfam" id="PF00520">
    <property type="entry name" value="Ion_trans"/>
    <property type="match status" value="1"/>
</dbReference>
<feature type="region of interest" description="Disordered" evidence="13">
    <location>
        <begin position="1"/>
        <end position="54"/>
    </location>
</feature>
<feature type="repeat" description="ANK" evidence="12">
    <location>
        <begin position="368"/>
        <end position="400"/>
    </location>
</feature>
<feature type="repeat" description="ANK" evidence="12">
    <location>
        <begin position="436"/>
        <end position="468"/>
    </location>
</feature>
<keyword evidence="2" id="KW-0813">Transport</keyword>
<dbReference type="SUPFAM" id="SSF48403">
    <property type="entry name" value="Ankyrin repeat"/>
    <property type="match status" value="2"/>
</dbReference>
<evidence type="ECO:0000256" key="4">
    <source>
        <dbReference type="ARBA" id="ARBA00022692"/>
    </source>
</evidence>
<evidence type="ECO:0000256" key="9">
    <source>
        <dbReference type="ARBA" id="ARBA00023136"/>
    </source>
</evidence>
<dbReference type="InterPro" id="IPR005821">
    <property type="entry name" value="Ion_trans_dom"/>
</dbReference>
<evidence type="ECO:0000256" key="13">
    <source>
        <dbReference type="SAM" id="MobiDB-lite"/>
    </source>
</evidence>
<evidence type="ECO:0000256" key="7">
    <source>
        <dbReference type="ARBA" id="ARBA00023043"/>
    </source>
</evidence>
<dbReference type="EMBL" id="GDHC01020403">
    <property type="protein sequence ID" value="JAP98225.1"/>
    <property type="molecule type" value="Transcribed_RNA"/>
</dbReference>
<keyword evidence="10" id="KW-0325">Glycoprotein</keyword>
<feature type="transmembrane region" description="Helical" evidence="14">
    <location>
        <begin position="922"/>
        <end position="944"/>
    </location>
</feature>
<feature type="repeat" description="ANK" evidence="12">
    <location>
        <begin position="650"/>
        <end position="682"/>
    </location>
</feature>
<feature type="transmembrane region" description="Helical" evidence="14">
    <location>
        <begin position="825"/>
        <end position="845"/>
    </location>
</feature>
<protein>
    <submittedName>
        <fullName evidence="16">Transient receptor potential channel pyrexia</fullName>
    </submittedName>
</protein>
<feature type="repeat" description="ANK" evidence="12">
    <location>
        <begin position="401"/>
        <end position="437"/>
    </location>
</feature>
<keyword evidence="3" id="KW-0716">Sensory transduction</keyword>
<accession>A0A146KSA2</accession>
<dbReference type="SMART" id="SM00248">
    <property type="entry name" value="ANK"/>
    <property type="match status" value="12"/>
</dbReference>
<feature type="repeat" description="ANK" evidence="12">
    <location>
        <begin position="193"/>
        <end position="225"/>
    </location>
</feature>
<proteinExistence type="predicted"/>
<feature type="transmembrane region" description="Helical" evidence="14">
    <location>
        <begin position="789"/>
        <end position="813"/>
    </location>
</feature>
<keyword evidence="5" id="KW-0677">Repeat</keyword>
<evidence type="ECO:0000256" key="3">
    <source>
        <dbReference type="ARBA" id="ARBA00022606"/>
    </source>
</evidence>
<evidence type="ECO:0000256" key="10">
    <source>
        <dbReference type="ARBA" id="ARBA00023180"/>
    </source>
</evidence>
<dbReference type="AlphaFoldDB" id="A0A146KSA2"/>
<keyword evidence="11" id="KW-0407">Ion channel</keyword>
<evidence type="ECO:0000256" key="1">
    <source>
        <dbReference type="ARBA" id="ARBA00004141"/>
    </source>
</evidence>
<evidence type="ECO:0000256" key="5">
    <source>
        <dbReference type="ARBA" id="ARBA00022737"/>
    </source>
</evidence>
<feature type="region of interest" description="Disordered" evidence="13">
    <location>
        <begin position="283"/>
        <end position="317"/>
    </location>
</feature>
<name>A0A146KSA2_LYGHE</name>
<sequence>KMCAEWSNRLAWSRGRHPNGSSELGSVPGGRRPSDSSDSSGSLGRPNWKRPDDRRRERLNSELLSAVCRSDLFKVRRLLKEENGPNPSAYCNESKASALHIAAINGDIEILKVLLEAGADLEWRDVQGRLPLHLTAWAGSFQCTKLILQRNPALINSKVTIQGVCQCSPGEGCGWEHDHREVSQLMLTVDTEEGVTALHIASMHCQQAIVELLLQTGANVQETDLKGRTALDVAGVGSCYPGAPAVPSAPYTPNADDYLDVSTGGPTAYSSAMNSDFVMPANFFKPPSQPPSPTPWAGSRQKSQVSTPKRELSFPPLEMPTTYSVPIDPIGMEDVGVNINKALHDIVSRLMSSGARIADEQTDGTQVASSSALHSAIASDDVSVMELLLESGASLRAFDRDGDTPLHFAVRRRKFEPLKVIVGRLKEGQIDAKNKDGFTALHLAVAIEWPEGVGFLLESRASIKIKTDVDGETVYHIAAKLGNPKLMEELLLVEGSSEVINEKDSDGLTPLLRAVQRPSDVVVVQLIRTAKADVGIHLKDGSNILHYAVSESDATVLRYLSSLSSCKRLINEVTLPESNGMTPLHLAAENGNVEFTEILLEAGANPNLHTTNDPKGSATALHLAAKTGFRRTVEIILKYDACSLNAEDKFGWKPLHTACAYGHGKTAIVMIKKGADLSDEIDFHGTTKTAFDLMAVNVPRSGELLEGLLDSYIEVPTRRGHRDMKFLYNPSCAITLNFEVLLSANDPSGRQLTFLNSVVNSGNEEVKEILLHPLIEIFLHIKWEKLWKFFAILLFFYILHTLTLTAFCGVIFIAHYHDLPGRTVLQFTFLSSLVPIVLAEALQWLRQHRQYWNDHESWVKLVMILTSGTVGYGSVFAEDTEWIRHFSSFAILSSWIELLFLVSRFRYWGLDVLMFEKVIENVLTVLSKFMFLFLGFMFALMIHFEGAAPFANIFDSFFQSVIMVVELNYGGIFPESSKNVNALIGRFIYVCYMVFVALAMMNLTVGLAVSDIAALEKQGRVEKLVKRTSFLSFLETLVYNDRVGRCFPAPRVDKSRSHSFRSIDAVYTVYPNRPGVLPHSLKSALLLKVLDPEKTETLTTEHFDEIIKEVTKKVEKMSQEITALQKNEKLNA</sequence>
<evidence type="ECO:0000256" key="12">
    <source>
        <dbReference type="PROSITE-ProRule" id="PRU00023"/>
    </source>
</evidence>
<keyword evidence="9 14" id="KW-0472">Membrane</keyword>
<evidence type="ECO:0000256" key="2">
    <source>
        <dbReference type="ARBA" id="ARBA00022448"/>
    </source>
</evidence>
<feature type="domain" description="Ion transport" evidence="15">
    <location>
        <begin position="795"/>
        <end position="1018"/>
    </location>
</feature>
<reference evidence="16" key="1">
    <citation type="journal article" date="2016" name="Gigascience">
        <title>De novo construction of an expanded transcriptome assembly for the western tarnished plant bug, Lygus hesperus.</title>
        <authorList>
            <person name="Tassone E.E."/>
            <person name="Geib S.M."/>
            <person name="Hall B."/>
            <person name="Fabrick J.A."/>
            <person name="Brent C.S."/>
            <person name="Hull J.J."/>
        </authorList>
    </citation>
    <scope>NUCLEOTIDE SEQUENCE</scope>
</reference>
<gene>
    <name evidence="16" type="primary">pyx_4</name>
    <name evidence="16" type="ORF">g.58359</name>
</gene>
<evidence type="ECO:0000256" key="14">
    <source>
        <dbReference type="SAM" id="Phobius"/>
    </source>
</evidence>
<feature type="compositionally biased region" description="Low complexity" evidence="13">
    <location>
        <begin position="36"/>
        <end position="46"/>
    </location>
</feature>
<dbReference type="GO" id="GO:0005216">
    <property type="term" value="F:monoatomic ion channel activity"/>
    <property type="evidence" value="ECO:0007669"/>
    <property type="project" value="InterPro"/>
</dbReference>
<dbReference type="InterPro" id="IPR052076">
    <property type="entry name" value="TRP_cation_channel"/>
</dbReference>
<keyword evidence="6 14" id="KW-1133">Transmembrane helix</keyword>
<dbReference type="InterPro" id="IPR036770">
    <property type="entry name" value="Ankyrin_rpt-contain_sf"/>
</dbReference>
<evidence type="ECO:0000256" key="11">
    <source>
        <dbReference type="ARBA" id="ARBA00023303"/>
    </source>
</evidence>
<keyword evidence="16" id="KW-0675">Receptor</keyword>
<feature type="transmembrane region" description="Helical" evidence="14">
    <location>
        <begin position="857"/>
        <end position="876"/>
    </location>
</feature>
<keyword evidence="4 14" id="KW-0812">Transmembrane</keyword>
<feature type="repeat" description="ANK" evidence="12">
    <location>
        <begin position="94"/>
        <end position="126"/>
    </location>
</feature>
<feature type="non-terminal residue" evidence="16">
    <location>
        <position position="1"/>
    </location>
</feature>
<dbReference type="GO" id="GO:0034703">
    <property type="term" value="C:cation channel complex"/>
    <property type="evidence" value="ECO:0007669"/>
    <property type="project" value="UniProtKB-ARBA"/>
</dbReference>
<dbReference type="Pfam" id="PF00023">
    <property type="entry name" value="Ank"/>
    <property type="match status" value="1"/>
</dbReference>
<comment type="subcellular location">
    <subcellularLocation>
        <location evidence="1">Membrane</location>
        <topology evidence="1">Multi-pass membrane protein</topology>
    </subcellularLocation>
</comment>
<feature type="repeat" description="ANK" evidence="12">
    <location>
        <begin position="579"/>
        <end position="611"/>
    </location>
</feature>
<evidence type="ECO:0000256" key="6">
    <source>
        <dbReference type="ARBA" id="ARBA00022989"/>
    </source>
</evidence>
<dbReference type="Gene3D" id="1.25.40.20">
    <property type="entry name" value="Ankyrin repeat-containing domain"/>
    <property type="match status" value="3"/>
</dbReference>
<organism evidence="16">
    <name type="scientific">Lygus hesperus</name>
    <name type="common">Western plant bug</name>
    <dbReference type="NCBI Taxonomy" id="30085"/>
    <lineage>
        <taxon>Eukaryota</taxon>
        <taxon>Metazoa</taxon>
        <taxon>Ecdysozoa</taxon>
        <taxon>Arthropoda</taxon>
        <taxon>Hexapoda</taxon>
        <taxon>Insecta</taxon>
        <taxon>Pterygota</taxon>
        <taxon>Neoptera</taxon>
        <taxon>Paraneoptera</taxon>
        <taxon>Hemiptera</taxon>
        <taxon>Heteroptera</taxon>
        <taxon>Panheteroptera</taxon>
        <taxon>Cimicomorpha</taxon>
        <taxon>Miridae</taxon>
        <taxon>Mirini</taxon>
        <taxon>Lygus</taxon>
    </lineage>
</organism>
<dbReference type="PROSITE" id="PS50297">
    <property type="entry name" value="ANK_REP_REGION"/>
    <property type="match status" value="5"/>
</dbReference>
<dbReference type="InterPro" id="IPR002110">
    <property type="entry name" value="Ankyrin_rpt"/>
</dbReference>
<evidence type="ECO:0000259" key="15">
    <source>
        <dbReference type="Pfam" id="PF00520"/>
    </source>
</evidence>
<feature type="transmembrane region" description="Helical" evidence="14">
    <location>
        <begin position="987"/>
        <end position="1009"/>
    </location>
</feature>
<dbReference type="PANTHER" id="PTHR47143:SF1">
    <property type="entry name" value="ION_TRANS DOMAIN-CONTAINING PROTEIN"/>
    <property type="match status" value="1"/>
</dbReference>